<dbReference type="InterPro" id="IPR027065">
    <property type="entry name" value="Lon_Prtase"/>
</dbReference>
<dbReference type="Gene3D" id="1.10.8.60">
    <property type="match status" value="1"/>
</dbReference>
<dbReference type="InterPro" id="IPR014721">
    <property type="entry name" value="Ribsml_uS5_D2-typ_fold_subgr"/>
</dbReference>
<proteinExistence type="inferred from homology"/>
<evidence type="ECO:0000256" key="6">
    <source>
        <dbReference type="PROSITE-ProRule" id="PRU01122"/>
    </source>
</evidence>
<sequence length="308" mass="33508">MVKLVIQRYTREAGVRNLERNLAALARAAAVRVAEQEQAVPLSKDMHRLASPLLDNRLAEGAEVEMEVIPMNETSHEISNTFNLASPLVVDEPLLEKVLGPPRFDDREATERVVSPGISVGLVWTAFGGEVQFVEATTMSGKGELHLTGQLGDVIKESAQIALTWVRSRATDLKLADADDTNLLKGRDVHIHFPAGAVPKDGPSAGVTLVTTLVSLFSQKRVRADTAMTGEMTLRGLVLPVGGIKDKILAAHRYGIKRVILPERNLKDLVEVPAAVLGSLEILPAKQMEDVLEQAFEGGCPWRQHSKL</sequence>
<dbReference type="SUPFAM" id="SSF52540">
    <property type="entry name" value="P-loop containing nucleoside triphosphate hydrolases"/>
    <property type="match status" value="1"/>
</dbReference>
<dbReference type="InterPro" id="IPR020568">
    <property type="entry name" value="Ribosomal_Su5_D2-typ_SF"/>
</dbReference>
<dbReference type="Proteomes" id="UP001162972">
    <property type="component" value="Chromosome 3"/>
</dbReference>
<dbReference type="Gene3D" id="3.30.230.10">
    <property type="match status" value="1"/>
</dbReference>
<evidence type="ECO:0000256" key="3">
    <source>
        <dbReference type="ARBA" id="ARBA00022801"/>
    </source>
</evidence>
<evidence type="ECO:0000256" key="2">
    <source>
        <dbReference type="ARBA" id="ARBA00022741"/>
    </source>
</evidence>
<dbReference type="PANTHER" id="PTHR10046">
    <property type="entry name" value="ATP DEPENDENT LON PROTEASE FAMILY MEMBER"/>
    <property type="match status" value="1"/>
</dbReference>
<feature type="active site" evidence="6">
    <location>
        <position position="247"/>
    </location>
</feature>
<organism evidence="8 9">
    <name type="scientific">Salix udensis</name>
    <dbReference type="NCBI Taxonomy" id="889485"/>
    <lineage>
        <taxon>Eukaryota</taxon>
        <taxon>Viridiplantae</taxon>
        <taxon>Streptophyta</taxon>
        <taxon>Embryophyta</taxon>
        <taxon>Tracheophyta</taxon>
        <taxon>Spermatophyta</taxon>
        <taxon>Magnoliopsida</taxon>
        <taxon>eudicotyledons</taxon>
        <taxon>Gunneridae</taxon>
        <taxon>Pentapetalae</taxon>
        <taxon>rosids</taxon>
        <taxon>fabids</taxon>
        <taxon>Malpighiales</taxon>
        <taxon>Salicaceae</taxon>
        <taxon>Saliceae</taxon>
        <taxon>Salix</taxon>
    </lineage>
</organism>
<accession>A0AAD6K2A0</accession>
<keyword evidence="4 6" id="KW-0720">Serine protease</keyword>
<keyword evidence="2" id="KW-0547">Nucleotide-binding</keyword>
<protein>
    <recommendedName>
        <fullName evidence="7">Lon proteolytic domain-containing protein</fullName>
    </recommendedName>
</protein>
<dbReference type="GO" id="GO:0030163">
    <property type="term" value="P:protein catabolic process"/>
    <property type="evidence" value="ECO:0007669"/>
    <property type="project" value="InterPro"/>
</dbReference>
<comment type="similarity">
    <text evidence="6">Belongs to the peptidase S16 family.</text>
</comment>
<dbReference type="InterPro" id="IPR008268">
    <property type="entry name" value="Peptidase_S16_AS"/>
</dbReference>
<dbReference type="GO" id="GO:0006508">
    <property type="term" value="P:proteolysis"/>
    <property type="evidence" value="ECO:0007669"/>
    <property type="project" value="UniProtKB-KW"/>
</dbReference>
<dbReference type="PRINTS" id="PR00830">
    <property type="entry name" value="ENDOLAPTASE"/>
</dbReference>
<dbReference type="FunFam" id="3.30.230.10:FF:000019">
    <property type="entry name" value="Lon protease homolog 2, peroxisomal"/>
    <property type="match status" value="1"/>
</dbReference>
<keyword evidence="3 6" id="KW-0378">Hydrolase</keyword>
<gene>
    <name evidence="8" type="ORF">OIU84_004431</name>
</gene>
<dbReference type="AlphaFoldDB" id="A0AAD6K2A0"/>
<dbReference type="PROSITE" id="PS51786">
    <property type="entry name" value="LON_PROTEOLYTIC"/>
    <property type="match status" value="1"/>
</dbReference>
<evidence type="ECO:0000313" key="9">
    <source>
        <dbReference type="Proteomes" id="UP001162972"/>
    </source>
</evidence>
<dbReference type="Pfam" id="PF22667">
    <property type="entry name" value="Lon_lid"/>
    <property type="match status" value="1"/>
</dbReference>
<evidence type="ECO:0000256" key="1">
    <source>
        <dbReference type="ARBA" id="ARBA00022670"/>
    </source>
</evidence>
<dbReference type="GO" id="GO:0005524">
    <property type="term" value="F:ATP binding"/>
    <property type="evidence" value="ECO:0007669"/>
    <property type="project" value="UniProtKB-KW"/>
</dbReference>
<dbReference type="GO" id="GO:0004176">
    <property type="term" value="F:ATP-dependent peptidase activity"/>
    <property type="evidence" value="ECO:0007669"/>
    <property type="project" value="UniProtKB-UniRule"/>
</dbReference>
<evidence type="ECO:0000256" key="5">
    <source>
        <dbReference type="ARBA" id="ARBA00022840"/>
    </source>
</evidence>
<feature type="domain" description="Lon proteolytic" evidence="7">
    <location>
        <begin position="113"/>
        <end position="298"/>
    </location>
</feature>
<name>A0AAD6K2A0_9ROSI</name>
<evidence type="ECO:0000259" key="7">
    <source>
        <dbReference type="PROSITE" id="PS51786"/>
    </source>
</evidence>
<keyword evidence="5" id="KW-0067">ATP-binding</keyword>
<comment type="caution">
    <text evidence="8">The sequence shown here is derived from an EMBL/GenBank/DDBJ whole genome shotgun (WGS) entry which is preliminary data.</text>
</comment>
<reference evidence="8 9" key="1">
    <citation type="journal article" date="2023" name="Int. J. Mol. Sci.">
        <title>De Novo Assembly and Annotation of 11 Diverse Shrub Willow (Salix) Genomes Reveals Novel Gene Organization in Sex-Linked Regions.</title>
        <authorList>
            <person name="Hyden B."/>
            <person name="Feng K."/>
            <person name="Yates T.B."/>
            <person name="Jawdy S."/>
            <person name="Cereghino C."/>
            <person name="Smart L.B."/>
            <person name="Muchero W."/>
        </authorList>
    </citation>
    <scope>NUCLEOTIDE SEQUENCE [LARGE SCALE GENOMIC DNA]</scope>
    <source>
        <tissue evidence="8">Shoot tip</tissue>
    </source>
</reference>
<keyword evidence="9" id="KW-1185">Reference proteome</keyword>
<dbReference type="Pfam" id="PF05362">
    <property type="entry name" value="Lon_C"/>
    <property type="match status" value="1"/>
</dbReference>
<dbReference type="InterPro" id="IPR008269">
    <property type="entry name" value="Lon_proteolytic"/>
</dbReference>
<keyword evidence="1 6" id="KW-0645">Protease</keyword>
<dbReference type="PROSITE" id="PS01046">
    <property type="entry name" value="LON_SER"/>
    <property type="match status" value="1"/>
</dbReference>
<dbReference type="InterPro" id="IPR054594">
    <property type="entry name" value="Lon_lid"/>
</dbReference>
<evidence type="ECO:0000256" key="4">
    <source>
        <dbReference type="ARBA" id="ARBA00022825"/>
    </source>
</evidence>
<dbReference type="SUPFAM" id="SSF54211">
    <property type="entry name" value="Ribosomal protein S5 domain 2-like"/>
    <property type="match status" value="1"/>
</dbReference>
<dbReference type="EMBL" id="JAPFFJ010000012">
    <property type="protein sequence ID" value="KAJ6415629.1"/>
    <property type="molecule type" value="Genomic_DNA"/>
</dbReference>
<evidence type="ECO:0000313" key="8">
    <source>
        <dbReference type="EMBL" id="KAJ6415629.1"/>
    </source>
</evidence>
<dbReference type="GO" id="GO:0004252">
    <property type="term" value="F:serine-type endopeptidase activity"/>
    <property type="evidence" value="ECO:0007669"/>
    <property type="project" value="UniProtKB-UniRule"/>
</dbReference>
<feature type="active site" evidence="6">
    <location>
        <position position="204"/>
    </location>
</feature>
<dbReference type="InterPro" id="IPR027417">
    <property type="entry name" value="P-loop_NTPase"/>
</dbReference>